<sequence length="285" mass="29355">MGEPTVGTTPPRVMTIAGTDSGGGAGVAADLRALAACGVHGCVAVTAVTVQNSLGVSGFHALPPETVAAQIETVATDIGLDAAKTGMLASTPIIQAIVGACDGVGIGGDGPIPFVVDPVAASMHGDPLLAEDALEAYRGLLFPRATLITPNLDEVRLLAGVDVHDREAQYDAAKVMHGFGSKYVLVKGGHLREDTEWCVDLLYDGHTFTELSGPRFDTGNTHGGGDNMASAAASGLARGMSVPDAVAFAKRYIVEAVRHSYPLGAGHGPVSPLWTVRPWWEEPTP</sequence>
<dbReference type="InterPro" id="IPR029056">
    <property type="entry name" value="Ribokinase-like"/>
</dbReference>
<dbReference type="GO" id="GO:0008902">
    <property type="term" value="F:hydroxymethylpyrimidine kinase activity"/>
    <property type="evidence" value="ECO:0007669"/>
    <property type="project" value="UniProtKB-EC"/>
</dbReference>
<feature type="domain" description="Pyridoxamine kinase/Phosphomethylpyrimidine kinase" evidence="6">
    <location>
        <begin position="20"/>
        <end position="270"/>
    </location>
</feature>
<organism evidence="7 8">
    <name type="scientific">Pseudonocardia aurantiaca</name>
    <dbReference type="NCBI Taxonomy" id="75290"/>
    <lineage>
        <taxon>Bacteria</taxon>
        <taxon>Bacillati</taxon>
        <taxon>Actinomycetota</taxon>
        <taxon>Actinomycetes</taxon>
        <taxon>Pseudonocardiales</taxon>
        <taxon>Pseudonocardiaceae</taxon>
        <taxon>Pseudonocardia</taxon>
    </lineage>
</organism>
<evidence type="ECO:0000256" key="1">
    <source>
        <dbReference type="ARBA" id="ARBA00000151"/>
    </source>
</evidence>
<keyword evidence="8" id="KW-1185">Reference proteome</keyword>
<evidence type="ECO:0000256" key="3">
    <source>
        <dbReference type="ARBA" id="ARBA00003848"/>
    </source>
</evidence>
<evidence type="ECO:0000256" key="4">
    <source>
        <dbReference type="ARBA" id="ARBA00004769"/>
    </source>
</evidence>
<dbReference type="InterPro" id="IPR004399">
    <property type="entry name" value="HMP/HMP-P_kinase_dom"/>
</dbReference>
<comment type="function">
    <text evidence="3">Catalyzes the phosphorylation of hydroxymethylpyrimidine phosphate (HMP-P) to HMP-PP, and of HMP to HMP-P.</text>
</comment>
<dbReference type="PANTHER" id="PTHR20858:SF17">
    <property type="entry name" value="HYDROXYMETHYLPYRIMIDINE_PHOSPHOMETHYLPYRIMIDINE KINASE THI20-RELATED"/>
    <property type="match status" value="1"/>
</dbReference>
<evidence type="ECO:0000259" key="6">
    <source>
        <dbReference type="Pfam" id="PF08543"/>
    </source>
</evidence>
<dbReference type="InterPro" id="IPR013749">
    <property type="entry name" value="PM/HMP-P_kinase-1"/>
</dbReference>
<dbReference type="Gene3D" id="3.40.1190.20">
    <property type="match status" value="1"/>
</dbReference>
<gene>
    <name evidence="7" type="primary">thiD</name>
    <name evidence="7" type="ORF">ACFSCY_33620</name>
</gene>
<accession>A0ABW4FV55</accession>
<dbReference type="RefSeq" id="WP_343984650.1">
    <property type="nucleotide sequence ID" value="NZ_BAAAJG010000025.1"/>
</dbReference>
<dbReference type="EC" id="2.7.4.7" evidence="7"/>
<comment type="pathway">
    <text evidence="4">Cofactor biosynthesis; thiamine diphosphate biosynthesis; 4-amino-2-methyl-5-diphosphomethylpyrimidine from 5-amino-1-(5-phospho-D-ribosyl)imidazole: step 3/3.</text>
</comment>
<keyword evidence="7" id="KW-0808">Transferase</keyword>
<keyword evidence="7" id="KW-0418">Kinase</keyword>
<comment type="catalytic activity">
    <reaction evidence="2">
        <text>4-amino-2-methyl-5-(phosphooxymethyl)pyrimidine + ATP = 4-amino-2-methyl-5-(diphosphooxymethyl)pyrimidine + ADP</text>
        <dbReference type="Rhea" id="RHEA:19893"/>
        <dbReference type="ChEBI" id="CHEBI:30616"/>
        <dbReference type="ChEBI" id="CHEBI:57841"/>
        <dbReference type="ChEBI" id="CHEBI:58354"/>
        <dbReference type="ChEBI" id="CHEBI:456216"/>
        <dbReference type="EC" id="2.7.4.7"/>
    </reaction>
</comment>
<keyword evidence="5" id="KW-0784">Thiamine biosynthesis</keyword>
<evidence type="ECO:0000256" key="2">
    <source>
        <dbReference type="ARBA" id="ARBA00000565"/>
    </source>
</evidence>
<evidence type="ECO:0000313" key="7">
    <source>
        <dbReference type="EMBL" id="MFD1534369.1"/>
    </source>
</evidence>
<evidence type="ECO:0000256" key="5">
    <source>
        <dbReference type="ARBA" id="ARBA00022977"/>
    </source>
</evidence>
<dbReference type="SUPFAM" id="SSF53613">
    <property type="entry name" value="Ribokinase-like"/>
    <property type="match status" value="1"/>
</dbReference>
<dbReference type="NCBIfam" id="TIGR00097">
    <property type="entry name" value="HMP-P_kinase"/>
    <property type="match status" value="1"/>
</dbReference>
<dbReference type="GO" id="GO:0008972">
    <property type="term" value="F:phosphomethylpyrimidine kinase activity"/>
    <property type="evidence" value="ECO:0007669"/>
    <property type="project" value="UniProtKB-EC"/>
</dbReference>
<dbReference type="EC" id="2.7.1.49" evidence="7"/>
<dbReference type="PANTHER" id="PTHR20858">
    <property type="entry name" value="PHOSPHOMETHYLPYRIMIDINE KINASE"/>
    <property type="match status" value="1"/>
</dbReference>
<name>A0ABW4FV55_9PSEU</name>
<reference evidence="8" key="1">
    <citation type="journal article" date="2019" name="Int. J. Syst. Evol. Microbiol.">
        <title>The Global Catalogue of Microorganisms (GCM) 10K type strain sequencing project: providing services to taxonomists for standard genome sequencing and annotation.</title>
        <authorList>
            <consortium name="The Broad Institute Genomics Platform"/>
            <consortium name="The Broad Institute Genome Sequencing Center for Infectious Disease"/>
            <person name="Wu L."/>
            <person name="Ma J."/>
        </authorList>
    </citation>
    <scope>NUCLEOTIDE SEQUENCE [LARGE SCALE GENOMIC DNA]</scope>
    <source>
        <strain evidence="8">JCM 12165</strain>
    </source>
</reference>
<evidence type="ECO:0000313" key="8">
    <source>
        <dbReference type="Proteomes" id="UP001597145"/>
    </source>
</evidence>
<proteinExistence type="predicted"/>
<comment type="caution">
    <text evidence="7">The sequence shown here is derived from an EMBL/GenBank/DDBJ whole genome shotgun (WGS) entry which is preliminary data.</text>
</comment>
<dbReference type="EMBL" id="JBHUCP010000033">
    <property type="protein sequence ID" value="MFD1534369.1"/>
    <property type="molecule type" value="Genomic_DNA"/>
</dbReference>
<dbReference type="Proteomes" id="UP001597145">
    <property type="component" value="Unassembled WGS sequence"/>
</dbReference>
<comment type="catalytic activity">
    <reaction evidence="1">
        <text>4-amino-5-hydroxymethyl-2-methylpyrimidine + ATP = 4-amino-2-methyl-5-(phosphooxymethyl)pyrimidine + ADP + H(+)</text>
        <dbReference type="Rhea" id="RHEA:23096"/>
        <dbReference type="ChEBI" id="CHEBI:15378"/>
        <dbReference type="ChEBI" id="CHEBI:16892"/>
        <dbReference type="ChEBI" id="CHEBI:30616"/>
        <dbReference type="ChEBI" id="CHEBI:58354"/>
        <dbReference type="ChEBI" id="CHEBI:456216"/>
        <dbReference type="EC" id="2.7.1.49"/>
    </reaction>
</comment>
<dbReference type="PROSITE" id="PS00584">
    <property type="entry name" value="PFKB_KINASES_2"/>
    <property type="match status" value="1"/>
</dbReference>
<dbReference type="Pfam" id="PF08543">
    <property type="entry name" value="Phos_pyr_kin"/>
    <property type="match status" value="1"/>
</dbReference>
<protein>
    <submittedName>
        <fullName evidence="7">Bifunctional hydroxymethylpyrimidine kinase/phosphomethylpyrimidine kinase</fullName>
        <ecNumber evidence="7">2.7.1.49</ecNumber>
        <ecNumber evidence="7">2.7.4.7</ecNumber>
    </submittedName>
</protein>
<dbReference type="CDD" id="cd01169">
    <property type="entry name" value="HMPP_kinase"/>
    <property type="match status" value="1"/>
</dbReference>
<dbReference type="InterPro" id="IPR002173">
    <property type="entry name" value="Carboh/pur_kinase_PfkB_CS"/>
</dbReference>